<dbReference type="Gene3D" id="6.10.340.10">
    <property type="match status" value="1"/>
</dbReference>
<dbReference type="PROSITE" id="PS50109">
    <property type="entry name" value="HIS_KIN"/>
    <property type="match status" value="1"/>
</dbReference>
<evidence type="ECO:0000256" key="5">
    <source>
        <dbReference type="ARBA" id="ARBA00022679"/>
    </source>
</evidence>
<dbReference type="PRINTS" id="PR00344">
    <property type="entry name" value="BCTRLSENSOR"/>
</dbReference>
<dbReference type="CDD" id="cd06225">
    <property type="entry name" value="HAMP"/>
    <property type="match status" value="1"/>
</dbReference>
<keyword evidence="8" id="KW-1133">Transmembrane helix</keyword>
<dbReference type="InterPro" id="IPR036890">
    <property type="entry name" value="HATPase_C_sf"/>
</dbReference>
<keyword evidence="6 11" id="KW-0418">Kinase</keyword>
<dbReference type="Pfam" id="PF06580">
    <property type="entry name" value="His_kinase"/>
    <property type="match status" value="1"/>
</dbReference>
<proteinExistence type="predicted"/>
<dbReference type="InterPro" id="IPR003594">
    <property type="entry name" value="HATPase_dom"/>
</dbReference>
<accession>A0A939KL07</accession>
<dbReference type="PROSITE" id="PS50885">
    <property type="entry name" value="HAMP"/>
    <property type="match status" value="1"/>
</dbReference>
<keyword evidence="12" id="KW-1185">Reference proteome</keyword>
<dbReference type="SUPFAM" id="SSF158472">
    <property type="entry name" value="HAMP domain-like"/>
    <property type="match status" value="1"/>
</dbReference>
<evidence type="ECO:0000259" key="9">
    <source>
        <dbReference type="PROSITE" id="PS50109"/>
    </source>
</evidence>
<comment type="caution">
    <text evidence="11">The sequence shown here is derived from an EMBL/GenBank/DDBJ whole genome shotgun (WGS) entry which is preliminary data.</text>
</comment>
<gene>
    <name evidence="11" type="ORF">J3A84_09115</name>
</gene>
<dbReference type="InterPro" id="IPR003660">
    <property type="entry name" value="HAMP_dom"/>
</dbReference>
<dbReference type="Proteomes" id="UP000664218">
    <property type="component" value="Unassembled WGS sequence"/>
</dbReference>
<organism evidence="11 12">
    <name type="scientific">Proteiniclasticum aestuarii</name>
    <dbReference type="NCBI Taxonomy" id="2817862"/>
    <lineage>
        <taxon>Bacteria</taxon>
        <taxon>Bacillati</taxon>
        <taxon>Bacillota</taxon>
        <taxon>Clostridia</taxon>
        <taxon>Eubacteriales</taxon>
        <taxon>Clostridiaceae</taxon>
        <taxon>Proteiniclasticum</taxon>
    </lineage>
</organism>
<keyword evidence="8" id="KW-0472">Membrane</keyword>
<sequence>MKKLRSSFFAKLFVTYLLVAMIPLLLISALLYGFSERIFRNNIEEEASTYLMEVSRDVDALYGYYEQAVSLLSRDPLVMKILSEQEVSEEETRNLYEKMYYLFSGRTTTMSLYILGMDGKTLFQSDVVPRHYNTRDYINWGVLRKASSEGEEIVFHPAGYRERTENDKVLTAAKAVKMEETLKGFILVDVQREEISKIIHGKTQGNIWEVMLLNDIGNVLYSKIRRENEAKPYIDAEKLETAEAASGFLSTVEEESFHTSFRKSRAYPYQLISYSSLNDVKSNASYLLRTLGYIGLLTLVISLLVAYKVSKSVSGAVKDLVYYMKKVEKGDFSERFPVERTDEIGELMQRYNKMAKRLDILISNIIESKDRLKKSEMKMLQSQINPHFLYNTLDTVKWMAKMQRTEEVSSLITNLATLLRISMEDAEEFQTVRQSIQWLESYLSIQKARYDDDLTYDIQVEEALMDHKIPKLILQPLVENAILHGVEGKGNITVTGYREEESMIFEVKDDGVGIEEKVALKLLEEGPDKGIGLTNVHRRIELLYGRGYGVRIFSEVSRGTTIRIAIPERGPVL</sequence>
<dbReference type="EMBL" id="JAFNJU010000006">
    <property type="protein sequence ID" value="MBO1265185.1"/>
    <property type="molecule type" value="Genomic_DNA"/>
</dbReference>
<comment type="subcellular location">
    <subcellularLocation>
        <location evidence="2">Membrane</location>
    </subcellularLocation>
</comment>
<evidence type="ECO:0000256" key="7">
    <source>
        <dbReference type="ARBA" id="ARBA00023012"/>
    </source>
</evidence>
<keyword evidence="5" id="KW-0808">Transferase</keyword>
<evidence type="ECO:0000256" key="4">
    <source>
        <dbReference type="ARBA" id="ARBA00022553"/>
    </source>
</evidence>
<dbReference type="EC" id="2.7.13.3" evidence="3"/>
<comment type="catalytic activity">
    <reaction evidence="1">
        <text>ATP + protein L-histidine = ADP + protein N-phospho-L-histidine.</text>
        <dbReference type="EC" id="2.7.13.3"/>
    </reaction>
</comment>
<dbReference type="RefSeq" id="WP_207599704.1">
    <property type="nucleotide sequence ID" value="NZ_JAFNJU010000006.1"/>
</dbReference>
<dbReference type="PANTHER" id="PTHR34220:SF7">
    <property type="entry name" value="SENSOR HISTIDINE KINASE YPDA"/>
    <property type="match status" value="1"/>
</dbReference>
<feature type="domain" description="HAMP" evidence="10">
    <location>
        <begin position="311"/>
        <end position="363"/>
    </location>
</feature>
<dbReference type="InterPro" id="IPR004358">
    <property type="entry name" value="Sig_transdc_His_kin-like_C"/>
</dbReference>
<evidence type="ECO:0000256" key="2">
    <source>
        <dbReference type="ARBA" id="ARBA00004370"/>
    </source>
</evidence>
<feature type="domain" description="Histidine kinase" evidence="9">
    <location>
        <begin position="473"/>
        <end position="570"/>
    </location>
</feature>
<dbReference type="GO" id="GO:0000155">
    <property type="term" value="F:phosphorelay sensor kinase activity"/>
    <property type="evidence" value="ECO:0007669"/>
    <property type="project" value="InterPro"/>
</dbReference>
<dbReference type="SMART" id="SM00304">
    <property type="entry name" value="HAMP"/>
    <property type="match status" value="1"/>
</dbReference>
<reference evidence="11" key="1">
    <citation type="submission" date="2021-03" db="EMBL/GenBank/DDBJ databases">
        <title>Proteiniclasticum marinus sp. nov., isolated from tidal flat sediment.</title>
        <authorList>
            <person name="Namirimu T."/>
            <person name="Yang J.-A."/>
            <person name="Yang S.-H."/>
            <person name="Kim Y.-J."/>
            <person name="Kwon K.K."/>
        </authorList>
    </citation>
    <scope>NUCLEOTIDE SEQUENCE</scope>
    <source>
        <strain evidence="11">SCR006</strain>
    </source>
</reference>
<dbReference type="SUPFAM" id="SSF55874">
    <property type="entry name" value="ATPase domain of HSP90 chaperone/DNA topoisomerase II/histidine kinase"/>
    <property type="match status" value="1"/>
</dbReference>
<evidence type="ECO:0000259" key="10">
    <source>
        <dbReference type="PROSITE" id="PS50885"/>
    </source>
</evidence>
<keyword evidence="4" id="KW-0597">Phosphoprotein</keyword>
<keyword evidence="8" id="KW-0812">Transmembrane</keyword>
<feature type="transmembrane region" description="Helical" evidence="8">
    <location>
        <begin position="12"/>
        <end position="34"/>
    </location>
</feature>
<dbReference type="InterPro" id="IPR005467">
    <property type="entry name" value="His_kinase_dom"/>
</dbReference>
<dbReference type="SMART" id="SM00387">
    <property type="entry name" value="HATPase_c"/>
    <property type="match status" value="1"/>
</dbReference>
<evidence type="ECO:0000256" key="6">
    <source>
        <dbReference type="ARBA" id="ARBA00022777"/>
    </source>
</evidence>
<dbReference type="AlphaFoldDB" id="A0A939KL07"/>
<dbReference type="InterPro" id="IPR050640">
    <property type="entry name" value="Bact_2-comp_sensor_kinase"/>
</dbReference>
<dbReference type="Gene3D" id="3.30.565.10">
    <property type="entry name" value="Histidine kinase-like ATPase, C-terminal domain"/>
    <property type="match status" value="1"/>
</dbReference>
<evidence type="ECO:0000256" key="1">
    <source>
        <dbReference type="ARBA" id="ARBA00000085"/>
    </source>
</evidence>
<evidence type="ECO:0000313" key="11">
    <source>
        <dbReference type="EMBL" id="MBO1265185.1"/>
    </source>
</evidence>
<dbReference type="Pfam" id="PF00672">
    <property type="entry name" value="HAMP"/>
    <property type="match status" value="1"/>
</dbReference>
<name>A0A939KL07_9CLOT</name>
<evidence type="ECO:0000256" key="3">
    <source>
        <dbReference type="ARBA" id="ARBA00012438"/>
    </source>
</evidence>
<dbReference type="InterPro" id="IPR010559">
    <property type="entry name" value="Sig_transdc_His_kin_internal"/>
</dbReference>
<dbReference type="GO" id="GO:0016020">
    <property type="term" value="C:membrane"/>
    <property type="evidence" value="ECO:0007669"/>
    <property type="project" value="UniProtKB-SubCell"/>
</dbReference>
<evidence type="ECO:0000256" key="8">
    <source>
        <dbReference type="SAM" id="Phobius"/>
    </source>
</evidence>
<evidence type="ECO:0000313" key="12">
    <source>
        <dbReference type="Proteomes" id="UP000664218"/>
    </source>
</evidence>
<dbReference type="Pfam" id="PF02518">
    <property type="entry name" value="HATPase_c"/>
    <property type="match status" value="1"/>
</dbReference>
<keyword evidence="7" id="KW-0902">Two-component regulatory system</keyword>
<protein>
    <recommendedName>
        <fullName evidence="3">histidine kinase</fullName>
        <ecNumber evidence="3">2.7.13.3</ecNumber>
    </recommendedName>
</protein>
<dbReference type="PANTHER" id="PTHR34220">
    <property type="entry name" value="SENSOR HISTIDINE KINASE YPDA"/>
    <property type="match status" value="1"/>
</dbReference>